<dbReference type="CDD" id="cd06588">
    <property type="entry name" value="PhnB_like"/>
    <property type="match status" value="1"/>
</dbReference>
<dbReference type="EMBL" id="BSNI01000002">
    <property type="protein sequence ID" value="GLQ17791.1"/>
    <property type="molecule type" value="Genomic_DNA"/>
</dbReference>
<gene>
    <name evidence="2" type="ORF">GCM10007879_20400</name>
</gene>
<dbReference type="InterPro" id="IPR029068">
    <property type="entry name" value="Glyas_Bleomycin-R_OHBP_Dase"/>
</dbReference>
<dbReference type="PANTHER" id="PTHR33990">
    <property type="entry name" value="PROTEIN YJDN-RELATED"/>
    <property type="match status" value="1"/>
</dbReference>
<dbReference type="InterPro" id="IPR009725">
    <property type="entry name" value="3_dmu_93_MTrfase"/>
</dbReference>
<comment type="caution">
    <text evidence="2">The sequence shown here is derived from an EMBL/GenBank/DDBJ whole genome shotgun (WGS) entry which is preliminary data.</text>
</comment>
<accession>A0ABQ5URR0</accession>
<dbReference type="RefSeq" id="WP_284364199.1">
    <property type="nucleotide sequence ID" value="NZ_BSNI01000002.1"/>
</dbReference>
<dbReference type="PANTHER" id="PTHR33990:SF4">
    <property type="entry name" value="PHNB-LIKE DOMAIN-CONTAINING PROTEIN"/>
    <property type="match status" value="1"/>
</dbReference>
<dbReference type="Gene3D" id="3.30.720.100">
    <property type="match status" value="1"/>
</dbReference>
<proteinExistence type="predicted"/>
<reference evidence="2" key="1">
    <citation type="journal article" date="2014" name="Int. J. Syst. Evol. Microbiol.">
        <title>Complete genome of a new Firmicutes species belonging to the dominant human colonic microbiota ('Ruminococcus bicirculans') reveals two chromosomes and a selective capacity to utilize plant glucans.</title>
        <authorList>
            <consortium name="NISC Comparative Sequencing Program"/>
            <person name="Wegmann U."/>
            <person name="Louis P."/>
            <person name="Goesmann A."/>
            <person name="Henrissat B."/>
            <person name="Duncan S.H."/>
            <person name="Flint H.J."/>
        </authorList>
    </citation>
    <scope>NUCLEOTIDE SEQUENCE</scope>
    <source>
        <strain evidence="2">NBRC 107169</strain>
    </source>
</reference>
<dbReference type="InterPro" id="IPR028973">
    <property type="entry name" value="PhnB-like"/>
</dbReference>
<dbReference type="Pfam" id="PF06983">
    <property type="entry name" value="3-dmu-9_3-mt"/>
    <property type="match status" value="1"/>
</dbReference>
<keyword evidence="3" id="KW-1185">Reference proteome</keyword>
<sequence length="144" mass="16162">MPNDVSPFVLFNGEAEEAINFYLATFKRSRLERIVRYGIGGMGAEGTVMHASLFIAGQKLIFVDSAIPHDFKLNPSQSFFVNCESIEEVEQLYAGLIQSGKTLMPIDSYEFSPRYCWIIDKFGLSWQLAFQAKAEPPKPAESNV</sequence>
<feature type="domain" description="PhnB-like" evidence="1">
    <location>
        <begin position="5"/>
        <end position="128"/>
    </location>
</feature>
<organism evidence="2 3">
    <name type="scientific">Maritalea porphyrae</name>
    <dbReference type="NCBI Taxonomy" id="880732"/>
    <lineage>
        <taxon>Bacteria</taxon>
        <taxon>Pseudomonadati</taxon>
        <taxon>Pseudomonadota</taxon>
        <taxon>Alphaproteobacteria</taxon>
        <taxon>Hyphomicrobiales</taxon>
        <taxon>Devosiaceae</taxon>
        <taxon>Maritalea</taxon>
    </lineage>
</organism>
<dbReference type="SUPFAM" id="SSF54593">
    <property type="entry name" value="Glyoxalase/Bleomycin resistance protein/Dihydroxybiphenyl dioxygenase"/>
    <property type="match status" value="1"/>
</dbReference>
<dbReference type="Gene3D" id="3.30.720.110">
    <property type="match status" value="1"/>
</dbReference>
<evidence type="ECO:0000259" key="1">
    <source>
        <dbReference type="Pfam" id="PF06983"/>
    </source>
</evidence>
<evidence type="ECO:0000313" key="3">
    <source>
        <dbReference type="Proteomes" id="UP001161405"/>
    </source>
</evidence>
<dbReference type="Proteomes" id="UP001161405">
    <property type="component" value="Unassembled WGS sequence"/>
</dbReference>
<reference evidence="2" key="2">
    <citation type="submission" date="2023-01" db="EMBL/GenBank/DDBJ databases">
        <title>Draft genome sequence of Maritalea porphyrae strain NBRC 107169.</title>
        <authorList>
            <person name="Sun Q."/>
            <person name="Mori K."/>
        </authorList>
    </citation>
    <scope>NUCLEOTIDE SEQUENCE</scope>
    <source>
        <strain evidence="2">NBRC 107169</strain>
    </source>
</reference>
<evidence type="ECO:0000313" key="2">
    <source>
        <dbReference type="EMBL" id="GLQ17791.1"/>
    </source>
</evidence>
<protein>
    <submittedName>
        <fullName evidence="2">VOC family protein</fullName>
    </submittedName>
</protein>
<name>A0ABQ5URR0_9HYPH</name>
<dbReference type="PIRSF" id="PIRSF021700">
    <property type="entry name" value="3_dmu_93_MTrfase"/>
    <property type="match status" value="1"/>
</dbReference>